<evidence type="ECO:0000313" key="2">
    <source>
        <dbReference type="Proteomes" id="UP000201169"/>
    </source>
</evidence>
<protein>
    <submittedName>
        <fullName evidence="1">Uncharacterized protein</fullName>
    </submittedName>
</protein>
<dbReference type="KEGG" id="cavi:CAV_1620"/>
<sequence>MLDEIKDPFFEQDEQKKTKLKLQAILDNKAKINGLWYMQGDYIDDAKIISIKDNKILLQGLSGDFYLDIERKSHKISIN</sequence>
<accession>A0A222MZD0</accession>
<dbReference type="EMBL" id="CP022347">
    <property type="protein sequence ID" value="ASQ31219.1"/>
    <property type="molecule type" value="Genomic_DNA"/>
</dbReference>
<keyword evidence="2" id="KW-1185">Reference proteome</keyword>
<proteinExistence type="predicted"/>
<gene>
    <name evidence="1" type="ORF">CAV_1620</name>
</gene>
<dbReference type="Proteomes" id="UP000201169">
    <property type="component" value="Chromosome"/>
</dbReference>
<dbReference type="OrthoDB" id="5355638at2"/>
<organism evidence="1 2">
    <name type="scientific">Campylobacter avium LMG 24591</name>
    <dbReference type="NCBI Taxonomy" id="522484"/>
    <lineage>
        <taxon>Bacteria</taxon>
        <taxon>Pseudomonadati</taxon>
        <taxon>Campylobacterota</taxon>
        <taxon>Epsilonproteobacteria</taxon>
        <taxon>Campylobacterales</taxon>
        <taxon>Campylobacteraceae</taxon>
        <taxon>Campylobacter</taxon>
    </lineage>
</organism>
<dbReference type="RefSeq" id="WP_094324358.1">
    <property type="nucleotide sequence ID" value="NZ_CP022347.1"/>
</dbReference>
<name>A0A222MZD0_9BACT</name>
<dbReference type="AlphaFoldDB" id="A0A222MZD0"/>
<reference evidence="1 2" key="1">
    <citation type="submission" date="2017-07" db="EMBL/GenBank/DDBJ databases">
        <title>Analysis of two Campylobacter avium genomes and identification of a novel hippuricase gene.</title>
        <authorList>
            <person name="Miller W.G."/>
            <person name="Chapman M.H."/>
            <person name="Yee E."/>
            <person name="Revez J."/>
            <person name="Bono J.L."/>
            <person name="Rossi M."/>
        </authorList>
    </citation>
    <scope>NUCLEOTIDE SEQUENCE [LARGE SCALE GENOMIC DNA]</scope>
    <source>
        <strain evidence="1 2">LMG 24591</strain>
    </source>
</reference>
<evidence type="ECO:0000313" key="1">
    <source>
        <dbReference type="EMBL" id="ASQ31219.1"/>
    </source>
</evidence>